<dbReference type="InterPro" id="IPR015421">
    <property type="entry name" value="PyrdxlP-dep_Trfase_major"/>
</dbReference>
<organism evidence="7 8">
    <name type="scientific">Candidatus Desulfovibrio intestinavium</name>
    <dbReference type="NCBI Taxonomy" id="2838534"/>
    <lineage>
        <taxon>Bacteria</taxon>
        <taxon>Pseudomonadati</taxon>
        <taxon>Thermodesulfobacteriota</taxon>
        <taxon>Desulfovibrionia</taxon>
        <taxon>Desulfovibrionales</taxon>
        <taxon>Desulfovibrionaceae</taxon>
        <taxon>Desulfovibrio</taxon>
    </lineage>
</organism>
<dbReference type="FunFam" id="3.90.1150.10:FF:000014">
    <property type="entry name" value="Probable glycine dehydrogenase (decarboxylating) subunit 2"/>
    <property type="match status" value="1"/>
</dbReference>
<evidence type="ECO:0000256" key="5">
    <source>
        <dbReference type="ARBA" id="ARBA00049026"/>
    </source>
</evidence>
<reference evidence="7" key="2">
    <citation type="submission" date="2021-04" db="EMBL/GenBank/DDBJ databases">
        <authorList>
            <person name="Gilroy R."/>
        </authorList>
    </citation>
    <scope>NUCLEOTIDE SEQUENCE</scope>
    <source>
        <strain evidence="7">5032</strain>
    </source>
</reference>
<evidence type="ECO:0000256" key="2">
    <source>
        <dbReference type="ARBA" id="ARBA00012134"/>
    </source>
</evidence>
<dbReference type="InterPro" id="IPR049316">
    <property type="entry name" value="GDC-P_C"/>
</dbReference>
<evidence type="ECO:0000256" key="4">
    <source>
        <dbReference type="ARBA" id="ARBA00023002"/>
    </source>
</evidence>
<dbReference type="InterPro" id="IPR015424">
    <property type="entry name" value="PyrdxlP-dep_Trfase"/>
</dbReference>
<dbReference type="PANTHER" id="PTHR11773">
    <property type="entry name" value="GLYCINE DEHYDROGENASE, DECARBOXYLATING"/>
    <property type="match status" value="1"/>
</dbReference>
<evidence type="ECO:0000256" key="1">
    <source>
        <dbReference type="ARBA" id="ARBA00003788"/>
    </source>
</evidence>
<evidence type="ECO:0000313" key="7">
    <source>
        <dbReference type="EMBL" id="HJA78642.1"/>
    </source>
</evidence>
<evidence type="ECO:0000259" key="6">
    <source>
        <dbReference type="Pfam" id="PF21478"/>
    </source>
</evidence>
<protein>
    <recommendedName>
        <fullName evidence="2">glycine dehydrogenase (aminomethyl-transferring)</fullName>
        <ecNumber evidence="2">1.4.4.2</ecNumber>
    </recommendedName>
</protein>
<dbReference type="Gene3D" id="6.20.440.10">
    <property type="match status" value="1"/>
</dbReference>
<gene>
    <name evidence="7" type="primary">gcvPB</name>
    <name evidence="7" type="ORF">H9784_03575</name>
</gene>
<evidence type="ECO:0000256" key="3">
    <source>
        <dbReference type="ARBA" id="ARBA00022898"/>
    </source>
</evidence>
<dbReference type="Proteomes" id="UP000823821">
    <property type="component" value="Unassembled WGS sequence"/>
</dbReference>
<keyword evidence="4 7" id="KW-0560">Oxidoreductase</keyword>
<dbReference type="FunFam" id="3.40.640.10:FF:000224">
    <property type="entry name" value="Probable glycine dehydrogenase (decarboxylating) subunit 2"/>
    <property type="match status" value="1"/>
</dbReference>
<dbReference type="Gene3D" id="3.90.1150.10">
    <property type="entry name" value="Aspartate Aminotransferase, domain 1"/>
    <property type="match status" value="1"/>
</dbReference>
<dbReference type="GO" id="GO:0016594">
    <property type="term" value="F:glycine binding"/>
    <property type="evidence" value="ECO:0007669"/>
    <property type="project" value="TreeGrafter"/>
</dbReference>
<dbReference type="AlphaFoldDB" id="A0A9D2KPC9"/>
<accession>A0A9D2KPC9</accession>
<dbReference type="NCBIfam" id="NF003346">
    <property type="entry name" value="PRK04366.1"/>
    <property type="match status" value="1"/>
</dbReference>
<dbReference type="GO" id="GO:0030170">
    <property type="term" value="F:pyridoxal phosphate binding"/>
    <property type="evidence" value="ECO:0007669"/>
    <property type="project" value="TreeGrafter"/>
</dbReference>
<dbReference type="InterPro" id="IPR020581">
    <property type="entry name" value="GDC_P"/>
</dbReference>
<comment type="catalytic activity">
    <reaction evidence="5">
        <text>N(6)-[(R)-lipoyl]-L-lysyl-[glycine-cleavage complex H protein] + glycine + H(+) = N(6)-[(R)-S(8)-aminomethyldihydrolipoyl]-L-lysyl-[glycine-cleavage complex H protein] + CO2</text>
        <dbReference type="Rhea" id="RHEA:24304"/>
        <dbReference type="Rhea" id="RHEA-COMP:10494"/>
        <dbReference type="Rhea" id="RHEA-COMP:10495"/>
        <dbReference type="ChEBI" id="CHEBI:15378"/>
        <dbReference type="ChEBI" id="CHEBI:16526"/>
        <dbReference type="ChEBI" id="CHEBI:57305"/>
        <dbReference type="ChEBI" id="CHEBI:83099"/>
        <dbReference type="ChEBI" id="CHEBI:83143"/>
        <dbReference type="EC" id="1.4.4.2"/>
    </reaction>
</comment>
<feature type="domain" description="Glycine dehydrogenase C-terminal" evidence="6">
    <location>
        <begin position="355"/>
        <end position="450"/>
    </location>
</feature>
<dbReference type="GO" id="GO:0004375">
    <property type="term" value="F:glycine dehydrogenase (decarboxylating) activity"/>
    <property type="evidence" value="ECO:0007669"/>
    <property type="project" value="UniProtKB-EC"/>
</dbReference>
<keyword evidence="3" id="KW-0663">Pyridoxal phosphate</keyword>
<sequence>MKTIFAKSVPGRHAANLVLDPAENAPRAADMLPADLLRKQAPRLPECSELDVVRHFTELSRRNYSVDANFYPLGSCTMKYNPKFTEQVANLPGFARLHPLLAQLGRGATCVQGALQVLHDAERWLCELTGMKAFTLQPMAGANGEFTGVKLIAAYHKARGRKRTKMLIPDSAHGTNPASAVLAGFDIVNIESRDGMIDPQALARAIAEHPDDVAGLMMTCPNTLGLMETHLAEIVEELRKVDALLYYDGANMNAIMGKMRVGDVGFDVVHLNVHKTLSTPHGGGGPGAGPVGVSERLVPYLPAPRVERRDDGSYRVNFDLPQSIGYIGPFYGSFAVLAKALAYMMRLGGNGLTRASEYAVLNANYLRKRLEDVLDIPFDRICAHEFVASAPEGLRALDIAKGLLDRGIHAPTIYFPLIVKECLMAEPTETESRETLDEYVEALREIVAEGKSHPEKLAAAPVTLPVRRMDETAAARHMILTEDMA</sequence>
<proteinExistence type="predicted"/>
<comment type="function">
    <text evidence="1">The glycine cleavage system catalyzes the degradation of glycine. The P protein binds the alpha-amino group of glycine through its pyridoxal phosphate cofactor; CO(2) is released and the remaining methylamine moiety is then transferred to the lipoamide cofactor of the H protein.</text>
</comment>
<dbReference type="GO" id="GO:0005829">
    <property type="term" value="C:cytosol"/>
    <property type="evidence" value="ECO:0007669"/>
    <property type="project" value="TreeGrafter"/>
</dbReference>
<comment type="caution">
    <text evidence="7">The sequence shown here is derived from an EMBL/GenBank/DDBJ whole genome shotgun (WGS) entry which is preliminary data.</text>
</comment>
<dbReference type="EC" id="1.4.4.2" evidence="2"/>
<dbReference type="SUPFAM" id="SSF53383">
    <property type="entry name" value="PLP-dependent transferases"/>
    <property type="match status" value="1"/>
</dbReference>
<name>A0A9D2KPC9_9BACT</name>
<dbReference type="Pfam" id="PF21478">
    <property type="entry name" value="GcvP2_C"/>
    <property type="match status" value="1"/>
</dbReference>
<dbReference type="GO" id="GO:0005960">
    <property type="term" value="C:glycine cleavage complex"/>
    <property type="evidence" value="ECO:0007669"/>
    <property type="project" value="TreeGrafter"/>
</dbReference>
<dbReference type="PANTHER" id="PTHR11773:SF1">
    <property type="entry name" value="GLYCINE DEHYDROGENASE (DECARBOXYLATING), MITOCHONDRIAL"/>
    <property type="match status" value="1"/>
</dbReference>
<dbReference type="InterPro" id="IPR015422">
    <property type="entry name" value="PyrdxlP-dep_Trfase_small"/>
</dbReference>
<evidence type="ECO:0000313" key="8">
    <source>
        <dbReference type="Proteomes" id="UP000823821"/>
    </source>
</evidence>
<dbReference type="GO" id="GO:0019464">
    <property type="term" value="P:glycine decarboxylation via glycine cleavage system"/>
    <property type="evidence" value="ECO:0007669"/>
    <property type="project" value="TreeGrafter"/>
</dbReference>
<dbReference type="Gene3D" id="3.40.640.10">
    <property type="entry name" value="Type I PLP-dependent aspartate aminotransferase-like (Major domain)"/>
    <property type="match status" value="1"/>
</dbReference>
<dbReference type="EMBL" id="DWZD01000020">
    <property type="protein sequence ID" value="HJA78642.1"/>
    <property type="molecule type" value="Genomic_DNA"/>
</dbReference>
<reference evidence="7" key="1">
    <citation type="journal article" date="2021" name="PeerJ">
        <title>Extensive microbial diversity within the chicken gut microbiome revealed by metagenomics and culture.</title>
        <authorList>
            <person name="Gilroy R."/>
            <person name="Ravi A."/>
            <person name="Getino M."/>
            <person name="Pursley I."/>
            <person name="Horton D.L."/>
            <person name="Alikhan N.F."/>
            <person name="Baker D."/>
            <person name="Gharbi K."/>
            <person name="Hall N."/>
            <person name="Watson M."/>
            <person name="Adriaenssens E.M."/>
            <person name="Foster-Nyarko E."/>
            <person name="Jarju S."/>
            <person name="Secka A."/>
            <person name="Antonio M."/>
            <person name="Oren A."/>
            <person name="Chaudhuri R.R."/>
            <person name="La Ragione R."/>
            <person name="Hildebrand F."/>
            <person name="Pallen M.J."/>
        </authorList>
    </citation>
    <scope>NUCLEOTIDE SEQUENCE</scope>
    <source>
        <strain evidence="7">5032</strain>
    </source>
</reference>